<dbReference type="Proteomes" id="UP000254866">
    <property type="component" value="Unassembled WGS sequence"/>
</dbReference>
<organism evidence="1 2">
    <name type="scientific">Venustampulla echinocandica</name>
    <dbReference type="NCBI Taxonomy" id="2656787"/>
    <lineage>
        <taxon>Eukaryota</taxon>
        <taxon>Fungi</taxon>
        <taxon>Dikarya</taxon>
        <taxon>Ascomycota</taxon>
        <taxon>Pezizomycotina</taxon>
        <taxon>Leotiomycetes</taxon>
        <taxon>Helotiales</taxon>
        <taxon>Pleuroascaceae</taxon>
        <taxon>Venustampulla</taxon>
    </lineage>
</organism>
<name>A0A370T8T4_9HELO</name>
<sequence>MSGDPTLRRARNMTWQNSQYEAIASHISLAESSVESRVDFFRNTPADELINKIPPAGHWSAAIDGTFVRYDITIGILSDPNDNRGKPDWCEQIFVGDAEHDATCLHARVMSLPPTELMKRLHGGLESTLSISQSEKVLTDYSLTPMYQNPRIQSAEPHSQFYDSVLELASDLRFHLPKVKLAEGFANRRLTGSGLAKKETKWTKCWRYEYHQSLQERQLTLRFKPNPILGSNFSNYAGHEQELAFLLQNFPALSSFSHSGHSPPHEIQEKTAEFGKNMAAVWIGFAHGEGIHSPGNRNQKEQTDDKVLVMGPNYEFKFVAKDEYNREYRKGRVEKLWEHIPWQRWFELGEKLQGC</sequence>
<dbReference type="RefSeq" id="XP_031864590.1">
    <property type="nucleotide sequence ID" value="XM_032019150.1"/>
</dbReference>
<keyword evidence="2" id="KW-1185">Reference proteome</keyword>
<dbReference type="EMBL" id="NPIC01000017">
    <property type="protein sequence ID" value="RDL29900.1"/>
    <property type="molecule type" value="Genomic_DNA"/>
</dbReference>
<dbReference type="Gene3D" id="3.40.50.1820">
    <property type="entry name" value="alpha/beta hydrolase"/>
    <property type="match status" value="1"/>
</dbReference>
<proteinExistence type="predicted"/>
<dbReference type="GeneID" id="43603376"/>
<comment type="caution">
    <text evidence="1">The sequence shown here is derived from an EMBL/GenBank/DDBJ whole genome shotgun (WGS) entry which is preliminary data.</text>
</comment>
<dbReference type="STRING" id="2656787.A0A370T8T4"/>
<dbReference type="SUPFAM" id="SSF53474">
    <property type="entry name" value="alpha/beta-Hydrolases"/>
    <property type="match status" value="1"/>
</dbReference>
<protein>
    <submittedName>
        <fullName evidence="1">Uncharacterized protein</fullName>
    </submittedName>
</protein>
<dbReference type="AlphaFoldDB" id="A0A370T8T4"/>
<accession>A0A370T8T4</accession>
<dbReference type="InterPro" id="IPR029058">
    <property type="entry name" value="AB_hydrolase_fold"/>
</dbReference>
<evidence type="ECO:0000313" key="2">
    <source>
        <dbReference type="Proteomes" id="UP000254866"/>
    </source>
</evidence>
<dbReference type="OrthoDB" id="3200163at2759"/>
<gene>
    <name evidence="1" type="ORF">BP5553_10527</name>
</gene>
<evidence type="ECO:0000313" key="1">
    <source>
        <dbReference type="EMBL" id="RDL29900.1"/>
    </source>
</evidence>
<reference evidence="1 2" key="1">
    <citation type="journal article" date="2018" name="IMA Fungus">
        <title>IMA Genome-F 9: Draft genome sequence of Annulohypoxylon stygium, Aspergillus mulundensis, Berkeleyomyces basicola (syn. Thielaviopsis basicola), Ceratocystis smalleyi, two Cercospora beticola strains, Coleophoma cylindrospora, Fusarium fracticaudum, Phialophora cf. hyalina, and Morchella septimelata.</title>
        <authorList>
            <person name="Wingfield B.D."/>
            <person name="Bills G.F."/>
            <person name="Dong Y."/>
            <person name="Huang W."/>
            <person name="Nel W.J."/>
            <person name="Swalarsk-Parry B.S."/>
            <person name="Vaghefi N."/>
            <person name="Wilken P.M."/>
            <person name="An Z."/>
            <person name="de Beer Z.W."/>
            <person name="De Vos L."/>
            <person name="Chen L."/>
            <person name="Duong T.A."/>
            <person name="Gao Y."/>
            <person name="Hammerbacher A."/>
            <person name="Kikkert J.R."/>
            <person name="Li Y."/>
            <person name="Li H."/>
            <person name="Li K."/>
            <person name="Li Q."/>
            <person name="Liu X."/>
            <person name="Ma X."/>
            <person name="Naidoo K."/>
            <person name="Pethybridge S.J."/>
            <person name="Sun J."/>
            <person name="Steenkamp E.T."/>
            <person name="van der Nest M.A."/>
            <person name="van Wyk S."/>
            <person name="Wingfield M.J."/>
            <person name="Xiong C."/>
            <person name="Yue Q."/>
            <person name="Zhang X."/>
        </authorList>
    </citation>
    <scope>NUCLEOTIDE SEQUENCE [LARGE SCALE GENOMIC DNA]</scope>
    <source>
        <strain evidence="1 2">BP 5553</strain>
    </source>
</reference>